<evidence type="ECO:0000259" key="19">
    <source>
        <dbReference type="Pfam" id="PF00361"/>
    </source>
</evidence>
<evidence type="ECO:0000256" key="6">
    <source>
        <dbReference type="ARBA" id="ARBA00022448"/>
    </source>
</evidence>
<accession>A0A1I9LKV1</accession>
<dbReference type="PRINTS" id="PR01436">
    <property type="entry name" value="NADHDHGNASE2"/>
</dbReference>
<dbReference type="EC" id="7.1.1.2" evidence="4 18"/>
<evidence type="ECO:0000256" key="4">
    <source>
        <dbReference type="ARBA" id="ARBA00012944"/>
    </source>
</evidence>
<feature type="transmembrane region" description="Helical" evidence="18">
    <location>
        <begin position="192"/>
        <end position="215"/>
    </location>
</feature>
<feature type="domain" description="NADH:quinone oxidoreductase/Mrp antiporter transmembrane" evidence="19">
    <location>
        <begin position="24"/>
        <end position="81"/>
    </location>
</feature>
<evidence type="ECO:0000256" key="8">
    <source>
        <dbReference type="ARBA" id="ARBA00022692"/>
    </source>
</evidence>
<feature type="transmembrane region" description="Helical" evidence="18">
    <location>
        <begin position="314"/>
        <end position="335"/>
    </location>
</feature>
<keyword evidence="13 18" id="KW-0520">NAD</keyword>
<keyword evidence="12 18" id="KW-1133">Transmembrane helix</keyword>
<keyword evidence="10 18" id="KW-1278">Translocase</keyword>
<sequence length="336" mass="38382">MLFPASSIPFLGLLVISTVFVISSSSWFGAWIGLELNMMSFIPLISLKMNQFFSESALKYFLIQALGSSLLIFASCLLFSFPLLSSPLLLSTLLLKLGSAPFHFWFPQIMEGLAWPQTILLMSIQKIAPMFLISSLMIYPTLIQMTIFSSILSALVGAFGGLNSLYLRKIMAFSSINHMSWMLISISISDNFWIIYFLFYTFISSSIVLMFNMFQAFSFSDLLKSEYMKFSFMIFFSTSLLSLGGLPPFTGFVPKWMLIQLLINHKLILPLMFLLLSALITLYFYLRILIPFILFMNPILNSYMKTSNSFYSSFTINLLTFFNFIGLMTPFLFLLF</sequence>
<evidence type="ECO:0000256" key="10">
    <source>
        <dbReference type="ARBA" id="ARBA00022967"/>
    </source>
</evidence>
<dbReference type="EMBL" id="KU042042">
    <property type="protein sequence ID" value="ANK36777.1"/>
    <property type="molecule type" value="Genomic_DNA"/>
</dbReference>
<keyword evidence="7 18" id="KW-0679">Respiratory chain</keyword>
<geneLocation type="mitochondrion" evidence="20"/>
<dbReference type="AlphaFoldDB" id="A0A1I9LKV1"/>
<dbReference type="InterPro" id="IPR050175">
    <property type="entry name" value="Complex_I_Subunit_2"/>
</dbReference>
<keyword evidence="16 18" id="KW-0472">Membrane</keyword>
<keyword evidence="11 18" id="KW-0249">Electron transport</keyword>
<evidence type="ECO:0000256" key="2">
    <source>
        <dbReference type="ARBA" id="ARBA00004448"/>
    </source>
</evidence>
<evidence type="ECO:0000256" key="16">
    <source>
        <dbReference type="ARBA" id="ARBA00023136"/>
    </source>
</evidence>
<evidence type="ECO:0000256" key="12">
    <source>
        <dbReference type="ARBA" id="ARBA00022989"/>
    </source>
</evidence>
<dbReference type="GO" id="GO:0005743">
    <property type="term" value="C:mitochondrial inner membrane"/>
    <property type="evidence" value="ECO:0007669"/>
    <property type="project" value="UniProtKB-SubCell"/>
</dbReference>
<proteinExistence type="inferred from homology"/>
<dbReference type="PANTHER" id="PTHR46552:SF1">
    <property type="entry name" value="NADH-UBIQUINONE OXIDOREDUCTASE CHAIN 2"/>
    <property type="match status" value="1"/>
</dbReference>
<evidence type="ECO:0000256" key="11">
    <source>
        <dbReference type="ARBA" id="ARBA00022982"/>
    </source>
</evidence>
<dbReference type="InterPro" id="IPR001750">
    <property type="entry name" value="ND/Mrp_TM"/>
</dbReference>
<evidence type="ECO:0000256" key="17">
    <source>
        <dbReference type="ARBA" id="ARBA00049551"/>
    </source>
</evidence>
<feature type="transmembrane region" description="Helical" evidence="18">
    <location>
        <begin position="267"/>
        <end position="294"/>
    </location>
</feature>
<keyword evidence="6" id="KW-0813">Transport</keyword>
<evidence type="ECO:0000256" key="18">
    <source>
        <dbReference type="RuleBase" id="RU003403"/>
    </source>
</evidence>
<comment type="subcellular location">
    <subcellularLocation>
        <location evidence="2 18">Mitochondrion inner membrane</location>
        <topology evidence="2 18">Multi-pass membrane protein</topology>
    </subcellularLocation>
</comment>
<evidence type="ECO:0000256" key="3">
    <source>
        <dbReference type="ARBA" id="ARBA00007012"/>
    </source>
</evidence>
<evidence type="ECO:0000256" key="1">
    <source>
        <dbReference type="ARBA" id="ARBA00003257"/>
    </source>
</evidence>
<comment type="function">
    <text evidence="18">Core subunit of the mitochondrial membrane respiratory chain NADH dehydrogenase (Complex I) which catalyzes electron transfer from NADH through the respiratory chain, using ubiquinone as an electron acceptor. Essential for the catalytic activity and assembly of complex I.</text>
</comment>
<feature type="transmembrane region" description="Helical" evidence="18">
    <location>
        <begin position="145"/>
        <end position="167"/>
    </location>
</feature>
<name>A0A1I9LKV1_9EUCA</name>
<keyword evidence="15 18" id="KW-0496">Mitochondrion</keyword>
<dbReference type="GO" id="GO:0008137">
    <property type="term" value="F:NADH dehydrogenase (ubiquinone) activity"/>
    <property type="evidence" value="ECO:0007669"/>
    <property type="project" value="UniProtKB-EC"/>
</dbReference>
<protein>
    <recommendedName>
        <fullName evidence="5 18">NADH-ubiquinone oxidoreductase chain 2</fullName>
        <ecNumber evidence="4 18">7.1.1.2</ecNumber>
    </recommendedName>
</protein>
<feature type="transmembrane region" description="Helical" evidence="18">
    <location>
        <begin position="118"/>
        <end position="139"/>
    </location>
</feature>
<gene>
    <name evidence="20" type="primary">ND2</name>
</gene>
<comment type="function">
    <text evidence="1">Core subunit of the mitochondrial membrane respiratory chain NADH dehydrogenase (Complex I) that is believed to belong to the minimal assembly required for catalysis. Complex I functions in the transfer of electrons from NADH to the respiratory chain. The immediate electron acceptor for the enzyme is believed to be ubiquinone.</text>
</comment>
<evidence type="ECO:0000256" key="9">
    <source>
        <dbReference type="ARBA" id="ARBA00022792"/>
    </source>
</evidence>
<dbReference type="InterPro" id="IPR003917">
    <property type="entry name" value="NADH_UbQ_OxRdtase_chain2"/>
</dbReference>
<dbReference type="CTD" id="4536"/>
<evidence type="ECO:0000256" key="15">
    <source>
        <dbReference type="ARBA" id="ARBA00023128"/>
    </source>
</evidence>
<keyword evidence="9 18" id="KW-0999">Mitochondrion inner membrane</keyword>
<feature type="transmembrane region" description="Helical" evidence="18">
    <location>
        <begin position="87"/>
        <end position="106"/>
    </location>
</feature>
<dbReference type="RefSeq" id="YP_009326941.1">
    <property type="nucleotide sequence ID" value="NC_032044.1"/>
</dbReference>
<keyword evidence="8 18" id="KW-0812">Transmembrane</keyword>
<reference evidence="20" key="1">
    <citation type="submission" date="2015-11" db="EMBL/GenBank/DDBJ databases">
        <title>The complete mitochondrial genome of Somanniathelphusa boyangensis (Crustacea:Decapoda).</title>
        <authorList>
            <person name="Wang Y."/>
        </authorList>
    </citation>
    <scope>NUCLEOTIDE SEQUENCE</scope>
</reference>
<evidence type="ECO:0000313" key="20">
    <source>
        <dbReference type="EMBL" id="ANK36777.1"/>
    </source>
</evidence>
<evidence type="ECO:0000256" key="5">
    <source>
        <dbReference type="ARBA" id="ARBA00021008"/>
    </source>
</evidence>
<feature type="transmembrane region" description="Helical" evidence="18">
    <location>
        <begin position="57"/>
        <end position="81"/>
    </location>
</feature>
<organism evidence="20">
    <name type="scientific">Somanniathelphusa boyangensis</name>
    <dbReference type="NCBI Taxonomy" id="1861842"/>
    <lineage>
        <taxon>Eukaryota</taxon>
        <taxon>Metazoa</taxon>
        <taxon>Ecdysozoa</taxon>
        <taxon>Arthropoda</taxon>
        <taxon>Crustacea</taxon>
        <taxon>Multicrustacea</taxon>
        <taxon>Malacostraca</taxon>
        <taxon>Eumalacostraca</taxon>
        <taxon>Eucarida</taxon>
        <taxon>Decapoda</taxon>
        <taxon>Pleocyemata</taxon>
        <taxon>Brachyura</taxon>
        <taxon>Eubrachyura</taxon>
        <taxon>Potamoidea</taxon>
        <taxon>Parathelphusidae</taxon>
        <taxon>Somanniathelphusa</taxon>
    </lineage>
</organism>
<comment type="catalytic activity">
    <reaction evidence="17 18">
        <text>a ubiquinone + NADH + 5 H(+)(in) = a ubiquinol + NAD(+) + 4 H(+)(out)</text>
        <dbReference type="Rhea" id="RHEA:29091"/>
        <dbReference type="Rhea" id="RHEA-COMP:9565"/>
        <dbReference type="Rhea" id="RHEA-COMP:9566"/>
        <dbReference type="ChEBI" id="CHEBI:15378"/>
        <dbReference type="ChEBI" id="CHEBI:16389"/>
        <dbReference type="ChEBI" id="CHEBI:17976"/>
        <dbReference type="ChEBI" id="CHEBI:57540"/>
        <dbReference type="ChEBI" id="CHEBI:57945"/>
        <dbReference type="EC" id="7.1.1.2"/>
    </reaction>
</comment>
<evidence type="ECO:0000256" key="14">
    <source>
        <dbReference type="ARBA" id="ARBA00023075"/>
    </source>
</evidence>
<dbReference type="GO" id="GO:0006120">
    <property type="term" value="P:mitochondrial electron transport, NADH to ubiquinone"/>
    <property type="evidence" value="ECO:0007669"/>
    <property type="project" value="InterPro"/>
</dbReference>
<comment type="similarity">
    <text evidence="3 18">Belongs to the complex I subunit 2 family.</text>
</comment>
<dbReference type="Pfam" id="PF00361">
    <property type="entry name" value="Proton_antipo_M"/>
    <property type="match status" value="2"/>
</dbReference>
<keyword evidence="14 18" id="KW-0830">Ubiquinone</keyword>
<dbReference type="PANTHER" id="PTHR46552">
    <property type="entry name" value="NADH-UBIQUINONE OXIDOREDUCTASE CHAIN 2"/>
    <property type="match status" value="1"/>
</dbReference>
<evidence type="ECO:0000256" key="13">
    <source>
        <dbReference type="ARBA" id="ARBA00023027"/>
    </source>
</evidence>
<feature type="transmembrane region" description="Helical" evidence="18">
    <location>
        <begin position="227"/>
        <end position="246"/>
    </location>
</feature>
<evidence type="ECO:0000256" key="7">
    <source>
        <dbReference type="ARBA" id="ARBA00022660"/>
    </source>
</evidence>
<dbReference type="GeneID" id="30512081"/>
<feature type="transmembrane region" description="Helical" evidence="18">
    <location>
        <begin position="12"/>
        <end position="36"/>
    </location>
</feature>
<feature type="domain" description="NADH:quinone oxidoreductase/Mrp antiporter transmembrane" evidence="19">
    <location>
        <begin position="86"/>
        <end position="281"/>
    </location>
</feature>